<feature type="signal peptide" evidence="6">
    <location>
        <begin position="1"/>
        <end position="21"/>
    </location>
</feature>
<comment type="similarity">
    <text evidence="2">Belongs to the glycosyl hydrolase 51 family.</text>
</comment>
<dbReference type="InterPro" id="IPR017853">
    <property type="entry name" value="GH"/>
</dbReference>
<dbReference type="InterPro" id="IPR023296">
    <property type="entry name" value="Glyco_hydro_beta-prop_sf"/>
</dbReference>
<dbReference type="InterPro" id="IPR055133">
    <property type="entry name" value="BT_3657-like_N"/>
</dbReference>
<dbReference type="OrthoDB" id="9758333at2"/>
<evidence type="ECO:0000256" key="2">
    <source>
        <dbReference type="ARBA" id="ARBA00007186"/>
    </source>
</evidence>
<dbReference type="Gene3D" id="2.60.120.260">
    <property type="entry name" value="Galactose-binding domain-like"/>
    <property type="match status" value="1"/>
</dbReference>
<evidence type="ECO:0000313" key="9">
    <source>
        <dbReference type="Proteomes" id="UP000244168"/>
    </source>
</evidence>
<evidence type="ECO:0000256" key="1">
    <source>
        <dbReference type="ARBA" id="ARBA00001462"/>
    </source>
</evidence>
<dbReference type="SMART" id="SM00813">
    <property type="entry name" value="Alpha-L-AF_C"/>
    <property type="match status" value="1"/>
</dbReference>
<proteinExistence type="inferred from homology"/>
<sequence length="860" mass="95883">MYKKLFLAIGCMAALCQSSIAANKQQDSVYLFSYTTSSNLSRGGLHFAWSRDKQNWRSIGQEFGFLRCDYGNWGTQKKMFSPSLLLGPDDFWHCVWSVNETDKVFAHAASADLIDWGRQNFPKINSGDACLEPLLAYNKQTKLYSVFYHDSDNKYFVVTSADLKKFSPTKSIPASQYRDTRESVLVDGEQQTGQVKKVAWSVVEKLQHYYEAKQFKGTENKETIAKDAETYKTLKPLTATINLQPQNTKSISDMLIGIFFEDLNYAADGGLYAEMVQNRDFEYKPTDKLTLDKNWNPSYAWKLSGENASFTIDSIKPIHPNNPHYALLNTTAAGAALVNEGYDGFNIKKGDRYKLSLFAKLLKGAGDISVSLLSEKNEVLAQTDLSVSGSNWQNLKAVLVPSADNEHAVLQIKPKHPGSIAFDLVSLFPESTFKGRPNGLRADLAQTIADIHPRFMRFPGGCLAHGDGLANMYRWKNSIGPLESRLPQRNIWNYHQTVGLGYYEYFQFCEDIGAAPVPVIAAAVPCQNSAVGGAGQQGGLPMTEMGAYIQDILDLIEYANGPATSKWGKVRADEGHPQPFHLKYLGIGNEDLISDVFEERFTMIYNAIKKVHPEIEVIGTVGPAAEGTDYEQGWQLANKLKVPIVDEHYYQPPGWFINNQDFYDGYDRKASKVYLGEYAAHVPGRKSNVESALTEALYLTNLERNADVVKMASYAPLLAKENHTQWTPDLIYFNNREVKPTVNYYVQQLFGENSGNSYVPNSFEVSDNTDNVRKRIACSVVRDGASGDLIIKIINLLPISVKSAFNWNGLAIPKGKLTQTTLTGSPTSETARPAVKTVDDKAGNLDLPAYSLTVLRYQQL</sequence>
<name>A0A2T5J5W4_9SPHI</name>
<comment type="caution">
    <text evidence="8">The sequence shown here is derived from an EMBL/GenBank/DDBJ whole genome shotgun (WGS) entry which is preliminary data.</text>
</comment>
<evidence type="ECO:0000313" key="8">
    <source>
        <dbReference type="EMBL" id="PTQ93653.1"/>
    </source>
</evidence>
<keyword evidence="9" id="KW-1185">Reference proteome</keyword>
<reference evidence="8 9" key="1">
    <citation type="submission" date="2018-04" db="EMBL/GenBank/DDBJ databases">
        <title>Genomic Encyclopedia of Archaeal and Bacterial Type Strains, Phase II (KMG-II): from individual species to whole genera.</title>
        <authorList>
            <person name="Goeker M."/>
        </authorList>
    </citation>
    <scope>NUCLEOTIDE SEQUENCE [LARGE SCALE GENOMIC DNA]</scope>
    <source>
        <strain evidence="8 9">DSM 26809</strain>
    </source>
</reference>
<dbReference type="GO" id="GO:0046556">
    <property type="term" value="F:alpha-L-arabinofuranosidase activity"/>
    <property type="evidence" value="ECO:0007669"/>
    <property type="project" value="UniProtKB-EC"/>
</dbReference>
<protein>
    <recommendedName>
        <fullName evidence="3">non-reducing end alpha-L-arabinofuranosidase</fullName>
        <ecNumber evidence="3">3.2.1.55</ecNumber>
    </recommendedName>
</protein>
<organism evidence="8 9">
    <name type="scientific">Mucilaginibacter yixingensis</name>
    <dbReference type="NCBI Taxonomy" id="1295612"/>
    <lineage>
        <taxon>Bacteria</taxon>
        <taxon>Pseudomonadati</taxon>
        <taxon>Bacteroidota</taxon>
        <taxon>Sphingobacteriia</taxon>
        <taxon>Sphingobacteriales</taxon>
        <taxon>Sphingobacteriaceae</taxon>
        <taxon>Mucilaginibacter</taxon>
    </lineage>
</organism>
<dbReference type="Pfam" id="PF22848">
    <property type="entry name" value="ASD1_dom"/>
    <property type="match status" value="1"/>
</dbReference>
<dbReference type="InterPro" id="IPR010720">
    <property type="entry name" value="Alpha-L-AF_C"/>
</dbReference>
<feature type="chain" id="PRO_5015432938" description="non-reducing end alpha-L-arabinofuranosidase" evidence="6">
    <location>
        <begin position="22"/>
        <end position="860"/>
    </location>
</feature>
<evidence type="ECO:0000256" key="6">
    <source>
        <dbReference type="SAM" id="SignalP"/>
    </source>
</evidence>
<keyword evidence="4 6" id="KW-0732">Signal</keyword>
<dbReference type="PANTHER" id="PTHR31776:SF26">
    <property type="entry name" value="SECRETED ARABINOSIDASE"/>
    <property type="match status" value="1"/>
</dbReference>
<feature type="domain" description="Alpha-L-arabinofuranosidase C-terminal" evidence="7">
    <location>
        <begin position="676"/>
        <end position="851"/>
    </location>
</feature>
<dbReference type="GO" id="GO:0046373">
    <property type="term" value="P:L-arabinose metabolic process"/>
    <property type="evidence" value="ECO:0007669"/>
    <property type="project" value="InterPro"/>
</dbReference>
<dbReference type="Gene3D" id="2.115.10.20">
    <property type="entry name" value="Glycosyl hydrolase domain, family 43"/>
    <property type="match status" value="1"/>
</dbReference>
<dbReference type="SUPFAM" id="SSF75005">
    <property type="entry name" value="Arabinanase/levansucrase/invertase"/>
    <property type="match status" value="1"/>
</dbReference>
<dbReference type="SUPFAM" id="SSF51445">
    <property type="entry name" value="(Trans)glycosidases"/>
    <property type="match status" value="1"/>
</dbReference>
<dbReference type="EC" id="3.2.1.55" evidence="3"/>
<keyword evidence="5" id="KW-0378">Hydrolase</keyword>
<dbReference type="AlphaFoldDB" id="A0A2T5J5W4"/>
<comment type="catalytic activity">
    <reaction evidence="1">
        <text>Hydrolysis of terminal non-reducing alpha-L-arabinofuranoside residues in alpha-L-arabinosides.</text>
        <dbReference type="EC" id="3.2.1.55"/>
    </reaction>
</comment>
<evidence type="ECO:0000256" key="5">
    <source>
        <dbReference type="ARBA" id="ARBA00022801"/>
    </source>
</evidence>
<evidence type="ECO:0000256" key="4">
    <source>
        <dbReference type="ARBA" id="ARBA00022729"/>
    </source>
</evidence>
<dbReference type="Gene3D" id="3.20.20.80">
    <property type="entry name" value="Glycosidases"/>
    <property type="match status" value="1"/>
</dbReference>
<dbReference type="EMBL" id="QAOQ01000008">
    <property type="protein sequence ID" value="PTQ93653.1"/>
    <property type="molecule type" value="Genomic_DNA"/>
</dbReference>
<gene>
    <name evidence="8" type="ORF">C8P68_108116</name>
</gene>
<evidence type="ECO:0000259" key="7">
    <source>
        <dbReference type="SMART" id="SM00813"/>
    </source>
</evidence>
<dbReference type="Pfam" id="PF06964">
    <property type="entry name" value="Alpha-L-AF_C"/>
    <property type="match status" value="1"/>
</dbReference>
<dbReference type="Pfam" id="PF22847">
    <property type="entry name" value="BT_3657-like_N"/>
    <property type="match status" value="1"/>
</dbReference>
<dbReference type="PANTHER" id="PTHR31776">
    <property type="entry name" value="ALPHA-L-ARABINOFURANOSIDASE 1"/>
    <property type="match status" value="1"/>
</dbReference>
<dbReference type="FunFam" id="3.20.20.80:FF:000090">
    <property type="entry name" value="Alpha-L-arabinofuranosidase A"/>
    <property type="match status" value="1"/>
</dbReference>
<dbReference type="Proteomes" id="UP000244168">
    <property type="component" value="Unassembled WGS sequence"/>
</dbReference>
<dbReference type="InterPro" id="IPR055235">
    <property type="entry name" value="ASD1_cat"/>
</dbReference>
<dbReference type="InterPro" id="IPR051563">
    <property type="entry name" value="Glycosyl_Hydrolase_51"/>
</dbReference>
<accession>A0A2T5J5W4</accession>
<evidence type="ECO:0000256" key="3">
    <source>
        <dbReference type="ARBA" id="ARBA00012670"/>
    </source>
</evidence>